<sequence length="226" mass="24117">MLRLPRLPRGLGVAGVVIGDVAEQPEFHAVWRGSPRTSSSSPRPLVRSTTRCSASAWAWWRRRGRGATRRSNWGAAARRPGFEHAGGGRGRRLCRIGECRERGSRGALSVPPGWAAAGPDVKLAATVLEYTSAGAAPTVAAAGGLSGEMALAGLAEARSAVPCPADLPEVPCGTRLAAHRTTTAKPRGSSRPSSRNCSRRPRRCNTGTPTRRIWKASWISWPRSRV</sequence>
<keyword evidence="4" id="KW-1185">Reference proteome</keyword>
<evidence type="ECO:0000313" key="4">
    <source>
        <dbReference type="Proteomes" id="UP000242320"/>
    </source>
</evidence>
<proteinExistence type="predicted"/>
<comment type="caution">
    <text evidence="3">The sequence shown here is derived from an EMBL/GenBank/DDBJ whole genome shotgun (WGS) entry which is preliminary data.</text>
</comment>
<evidence type="ECO:0000259" key="2">
    <source>
        <dbReference type="Pfam" id="PF12484"/>
    </source>
</evidence>
<dbReference type="Proteomes" id="UP000242320">
    <property type="component" value="Unassembled WGS sequence"/>
</dbReference>
<evidence type="ECO:0000256" key="1">
    <source>
        <dbReference type="SAM" id="MobiDB-lite"/>
    </source>
</evidence>
<reference evidence="3 4" key="1">
    <citation type="submission" date="2017-04" db="EMBL/GenBank/DDBJ databases">
        <title>The new phylogeny of genus Mycobacterium.</title>
        <authorList>
            <person name="Tortoli E."/>
            <person name="Trovato A."/>
            <person name="Cirillo D.M."/>
        </authorList>
    </citation>
    <scope>NUCLEOTIDE SEQUENCE [LARGE SCALE GENOMIC DNA]</scope>
    <source>
        <strain evidence="3 4">DSM 45247</strain>
    </source>
</reference>
<dbReference type="Pfam" id="PF12484">
    <property type="entry name" value="PPE-SVP"/>
    <property type="match status" value="1"/>
</dbReference>
<accession>A0A1X2L379</accession>
<gene>
    <name evidence="3" type="ORF">B8W69_11205</name>
</gene>
<evidence type="ECO:0000313" key="3">
    <source>
        <dbReference type="EMBL" id="OSC28375.1"/>
    </source>
</evidence>
<protein>
    <recommendedName>
        <fullName evidence="2">PPE family C-terminal domain-containing protein</fullName>
    </recommendedName>
</protein>
<organism evidence="3 4">
    <name type="scientific">Mycolicibacterium vulneris</name>
    <dbReference type="NCBI Taxonomy" id="547163"/>
    <lineage>
        <taxon>Bacteria</taxon>
        <taxon>Bacillati</taxon>
        <taxon>Actinomycetota</taxon>
        <taxon>Actinomycetes</taxon>
        <taxon>Mycobacteriales</taxon>
        <taxon>Mycobacteriaceae</taxon>
        <taxon>Mycolicibacterium</taxon>
    </lineage>
</organism>
<dbReference type="EMBL" id="NCXM01000010">
    <property type="protein sequence ID" value="OSC28375.1"/>
    <property type="molecule type" value="Genomic_DNA"/>
</dbReference>
<feature type="region of interest" description="Disordered" evidence="1">
    <location>
        <begin position="179"/>
        <end position="208"/>
    </location>
</feature>
<name>A0A1X2L379_9MYCO</name>
<dbReference type="InterPro" id="IPR022171">
    <property type="entry name" value="PPE_C"/>
</dbReference>
<dbReference type="AlphaFoldDB" id="A0A1X2L379"/>
<feature type="domain" description="PPE family C-terminal" evidence="2">
    <location>
        <begin position="106"/>
        <end position="169"/>
    </location>
</feature>